<proteinExistence type="predicted"/>
<evidence type="ECO:0000313" key="2">
    <source>
        <dbReference type="EMBL" id="KAK1420676.1"/>
    </source>
</evidence>
<organism evidence="2 3">
    <name type="scientific">Tagetes erecta</name>
    <name type="common">African marigold</name>
    <dbReference type="NCBI Taxonomy" id="13708"/>
    <lineage>
        <taxon>Eukaryota</taxon>
        <taxon>Viridiplantae</taxon>
        <taxon>Streptophyta</taxon>
        <taxon>Embryophyta</taxon>
        <taxon>Tracheophyta</taxon>
        <taxon>Spermatophyta</taxon>
        <taxon>Magnoliopsida</taxon>
        <taxon>eudicotyledons</taxon>
        <taxon>Gunneridae</taxon>
        <taxon>Pentapetalae</taxon>
        <taxon>asterids</taxon>
        <taxon>campanulids</taxon>
        <taxon>Asterales</taxon>
        <taxon>Asteraceae</taxon>
        <taxon>Asteroideae</taxon>
        <taxon>Heliantheae alliance</taxon>
        <taxon>Tageteae</taxon>
        <taxon>Tagetes</taxon>
    </lineage>
</organism>
<evidence type="ECO:0000256" key="1">
    <source>
        <dbReference type="SAM" id="Phobius"/>
    </source>
</evidence>
<evidence type="ECO:0000313" key="3">
    <source>
        <dbReference type="Proteomes" id="UP001229421"/>
    </source>
</evidence>
<dbReference type="AlphaFoldDB" id="A0AAD8NU16"/>
<keyword evidence="1" id="KW-0812">Transmembrane</keyword>
<sequence length="73" mass="8324">MPHQCSGSLFSSLLNFFCIITITLTCPLWSEISDLELAVDILHACNLLICLCQCQENVMANLLWKDEPSERFF</sequence>
<keyword evidence="1" id="KW-1133">Transmembrane helix</keyword>
<accession>A0AAD8NU16</accession>
<name>A0AAD8NU16_TARER</name>
<protein>
    <submittedName>
        <fullName evidence="2">Uncharacterized protein</fullName>
    </submittedName>
</protein>
<reference evidence="2" key="1">
    <citation type="journal article" date="2023" name="bioRxiv">
        <title>Improved chromosome-level genome assembly for marigold (Tagetes erecta).</title>
        <authorList>
            <person name="Jiang F."/>
            <person name="Yuan L."/>
            <person name="Wang S."/>
            <person name="Wang H."/>
            <person name="Xu D."/>
            <person name="Wang A."/>
            <person name="Fan W."/>
        </authorList>
    </citation>
    <scope>NUCLEOTIDE SEQUENCE</scope>
    <source>
        <strain evidence="2">WSJ</strain>
        <tissue evidence="2">Leaf</tissue>
    </source>
</reference>
<gene>
    <name evidence="2" type="ORF">QVD17_22467</name>
</gene>
<feature type="transmembrane region" description="Helical" evidence="1">
    <location>
        <begin position="12"/>
        <end position="30"/>
    </location>
</feature>
<comment type="caution">
    <text evidence="2">The sequence shown here is derived from an EMBL/GenBank/DDBJ whole genome shotgun (WGS) entry which is preliminary data.</text>
</comment>
<dbReference type="EMBL" id="JAUHHV010000006">
    <property type="protein sequence ID" value="KAK1420676.1"/>
    <property type="molecule type" value="Genomic_DNA"/>
</dbReference>
<dbReference type="Proteomes" id="UP001229421">
    <property type="component" value="Unassembled WGS sequence"/>
</dbReference>
<keyword evidence="1" id="KW-0472">Membrane</keyword>
<keyword evidence="3" id="KW-1185">Reference proteome</keyword>